<evidence type="ECO:0000313" key="2">
    <source>
        <dbReference type="EMBL" id="KJZ09617.1"/>
    </source>
</evidence>
<feature type="chain" id="PRO_5002475970" evidence="1">
    <location>
        <begin position="24"/>
        <end position="172"/>
    </location>
</feature>
<dbReference type="RefSeq" id="WP_046004640.1">
    <property type="nucleotide sequence ID" value="NZ_JXYA01000018.1"/>
</dbReference>
<dbReference type="PATRIC" id="fig|43658.5.peg.1893"/>
<accession>A0A0F4QSP1</accession>
<dbReference type="Proteomes" id="UP000033452">
    <property type="component" value="Unassembled WGS sequence"/>
</dbReference>
<feature type="signal peptide" evidence="1">
    <location>
        <begin position="1"/>
        <end position="23"/>
    </location>
</feature>
<dbReference type="OrthoDB" id="671386at2"/>
<keyword evidence="3" id="KW-1185">Reference proteome</keyword>
<evidence type="ECO:0000313" key="3">
    <source>
        <dbReference type="Proteomes" id="UP000033452"/>
    </source>
</evidence>
<keyword evidence="1" id="KW-0732">Signal</keyword>
<protein>
    <submittedName>
        <fullName evidence="2">Uncharacterized protein</fullName>
    </submittedName>
</protein>
<sequence length="172" mass="19251">MNKMIKSALAITTLAMLSTTAQAAPQEWQGYYKGQCEVISPVRGTLYQFPMSLEIGAAVDNKADWIIVYGEGERKSVRNYSLLTLNENLGHYAVDENNGVVIDQYLLNDEFLSLFEVGSTKLQASYKLDSNGSIDVNINTFSVDPIRESKVGQFVVSSYQGNTQQRCKLFKW</sequence>
<reference evidence="2 3" key="1">
    <citation type="journal article" date="2015" name="BMC Genomics">
        <title>Genome mining reveals unlocked bioactive potential of marine Gram-negative bacteria.</title>
        <authorList>
            <person name="Machado H."/>
            <person name="Sonnenschein E.C."/>
            <person name="Melchiorsen J."/>
            <person name="Gram L."/>
        </authorList>
    </citation>
    <scope>NUCLEOTIDE SEQUENCE [LARGE SCALE GENOMIC DNA]</scope>
    <source>
        <strain evidence="2 3">S2471</strain>
    </source>
</reference>
<gene>
    <name evidence="2" type="ORF">TW77_08955</name>
</gene>
<proteinExistence type="predicted"/>
<dbReference type="EMBL" id="JXYA01000018">
    <property type="protein sequence ID" value="KJZ09617.1"/>
    <property type="molecule type" value="Genomic_DNA"/>
</dbReference>
<evidence type="ECO:0000256" key="1">
    <source>
        <dbReference type="SAM" id="SignalP"/>
    </source>
</evidence>
<organism evidence="2 3">
    <name type="scientific">Pseudoalteromonas rubra</name>
    <dbReference type="NCBI Taxonomy" id="43658"/>
    <lineage>
        <taxon>Bacteria</taxon>
        <taxon>Pseudomonadati</taxon>
        <taxon>Pseudomonadota</taxon>
        <taxon>Gammaproteobacteria</taxon>
        <taxon>Alteromonadales</taxon>
        <taxon>Pseudoalteromonadaceae</taxon>
        <taxon>Pseudoalteromonas</taxon>
    </lineage>
</organism>
<comment type="caution">
    <text evidence="2">The sequence shown here is derived from an EMBL/GenBank/DDBJ whole genome shotgun (WGS) entry which is preliminary data.</text>
</comment>
<name>A0A0F4QSP1_9GAMM</name>
<dbReference type="AlphaFoldDB" id="A0A0F4QSP1"/>